<evidence type="ECO:0000313" key="3">
    <source>
        <dbReference type="Proteomes" id="UP000018766"/>
    </source>
</evidence>
<reference evidence="2 3" key="1">
    <citation type="submission" date="2013-11" db="EMBL/GenBank/DDBJ databases">
        <title>Genomic analysis of Pelistega sp. HM-7.</title>
        <authorList>
            <person name="Kumbhare S.V."/>
            <person name="Shetty S.A."/>
            <person name="Sharma O."/>
            <person name="Dhotre D.P."/>
        </authorList>
    </citation>
    <scope>NUCLEOTIDE SEQUENCE [LARGE SCALE GENOMIC DNA]</scope>
    <source>
        <strain evidence="2 3">HM-7</strain>
    </source>
</reference>
<name>V8GBH9_9BURK</name>
<evidence type="ECO:0000256" key="1">
    <source>
        <dbReference type="SAM" id="SignalP"/>
    </source>
</evidence>
<organism evidence="2 3">
    <name type="scientific">Pelistega indica</name>
    <dbReference type="NCBI Taxonomy" id="1414851"/>
    <lineage>
        <taxon>Bacteria</taxon>
        <taxon>Pseudomonadati</taxon>
        <taxon>Pseudomonadota</taxon>
        <taxon>Betaproteobacteria</taxon>
        <taxon>Burkholderiales</taxon>
        <taxon>Alcaligenaceae</taxon>
        <taxon>Pelistega</taxon>
    </lineage>
</organism>
<dbReference type="Proteomes" id="UP000018766">
    <property type="component" value="Unassembled WGS sequence"/>
</dbReference>
<proteinExistence type="predicted"/>
<keyword evidence="1" id="KW-0732">Signal</keyword>
<dbReference type="RefSeq" id="WP_023948762.1">
    <property type="nucleotide sequence ID" value="NZ_AYSV01000002.1"/>
</dbReference>
<sequence>MRVFFLLLSAVLMLMDAQAQPREMNGNNSLVQHTTLSELKQQGEQLFNQLPLEKIQLLQQAYVFSLPQVVWTIEGKSGFEQLLSFFEYGKHPFTFIHVFPGQLLLEINQTHFHGVLWIKRLVDQAYSGTFSVMSSYYRTSGLQPLSWLEPTAKLLLDIEVDNPSAMRQWIYELPSPLSQSESSLVQGLKRTGWQQTQTNYSLNTWHKEGYQIFYTFHHHQQKTLLHLMLSNLSVKNP</sequence>
<comment type="caution">
    <text evidence="2">The sequence shown here is derived from an EMBL/GenBank/DDBJ whole genome shotgun (WGS) entry which is preliminary data.</text>
</comment>
<dbReference type="EMBL" id="AYSV01000002">
    <property type="protein sequence ID" value="ETD73088.1"/>
    <property type="molecule type" value="Genomic_DNA"/>
</dbReference>
<feature type="signal peptide" evidence="1">
    <location>
        <begin position="1"/>
        <end position="19"/>
    </location>
</feature>
<gene>
    <name evidence="2" type="ORF">V757_00325</name>
</gene>
<dbReference type="AlphaFoldDB" id="V8GBH9"/>
<accession>V8GBH9</accession>
<keyword evidence="3" id="KW-1185">Reference proteome</keyword>
<evidence type="ECO:0000313" key="2">
    <source>
        <dbReference type="EMBL" id="ETD73088.1"/>
    </source>
</evidence>
<feature type="chain" id="PRO_5004770192" evidence="1">
    <location>
        <begin position="20"/>
        <end position="237"/>
    </location>
</feature>
<protein>
    <submittedName>
        <fullName evidence="2">Uncharacterized protein</fullName>
    </submittedName>
</protein>